<protein>
    <recommendedName>
        <fullName evidence="4">THO complex subunit HPR1</fullName>
    </recommendedName>
</protein>
<dbReference type="EMBL" id="KV453916">
    <property type="protein sequence ID" value="ODV76954.1"/>
    <property type="molecule type" value="Genomic_DNA"/>
</dbReference>
<evidence type="ECO:0000313" key="3">
    <source>
        <dbReference type="Proteomes" id="UP000094285"/>
    </source>
</evidence>
<dbReference type="AlphaFoldDB" id="A0A1E4SBR2"/>
<organism evidence="2 3">
    <name type="scientific">Suhomyces tanzawaensis NRRL Y-17324</name>
    <dbReference type="NCBI Taxonomy" id="984487"/>
    <lineage>
        <taxon>Eukaryota</taxon>
        <taxon>Fungi</taxon>
        <taxon>Dikarya</taxon>
        <taxon>Ascomycota</taxon>
        <taxon>Saccharomycotina</taxon>
        <taxon>Pichiomycetes</taxon>
        <taxon>Debaryomycetaceae</taxon>
        <taxon>Suhomyces</taxon>
    </lineage>
</organism>
<dbReference type="Pfam" id="PF11957">
    <property type="entry name" value="efThoc1"/>
    <property type="match status" value="1"/>
</dbReference>
<dbReference type="OrthoDB" id="4082726at2759"/>
<feature type="compositionally biased region" description="Basic and acidic residues" evidence="1">
    <location>
        <begin position="721"/>
        <end position="744"/>
    </location>
</feature>
<dbReference type="STRING" id="984487.A0A1E4SBR2"/>
<evidence type="ECO:0008006" key="4">
    <source>
        <dbReference type="Google" id="ProtNLM"/>
    </source>
</evidence>
<feature type="compositionally biased region" description="Basic and acidic residues" evidence="1">
    <location>
        <begin position="691"/>
        <end position="710"/>
    </location>
</feature>
<feature type="compositionally biased region" description="Basic and acidic residues" evidence="1">
    <location>
        <begin position="618"/>
        <end position="647"/>
    </location>
</feature>
<name>A0A1E4SBR2_9ASCO</name>
<dbReference type="RefSeq" id="XP_020062076.1">
    <property type="nucleotide sequence ID" value="XM_020211909.1"/>
</dbReference>
<keyword evidence="3" id="KW-1185">Reference proteome</keyword>
<accession>A0A1E4SBR2</accession>
<feature type="region of interest" description="Disordered" evidence="1">
    <location>
        <begin position="613"/>
        <end position="756"/>
    </location>
</feature>
<evidence type="ECO:0000256" key="1">
    <source>
        <dbReference type="SAM" id="MobiDB-lite"/>
    </source>
</evidence>
<gene>
    <name evidence="2" type="ORF">CANTADRAFT_92107</name>
</gene>
<sequence>MVSASKLAQPIEELSQALTSFVDSLPQEGQNYLTHQVDFELFHEKHHIIEDVLTRHGVDYTVQIPETDELAPESVSKAESFNKDVAQRTKDWIISFGFQRAISTQLSQYIASYRPSAADGSNDSNKAAETHFYNHVSILLDFQVYVYINQYQFLKHSYFESVSQVLRLLFEISTYEVEKFWLYLESRETLLTEKVFDRGVVADRISLLEICNRITDKYIYKNSKGNKDLKRKDSFNDSFQFRVRAFLARIFAFEDNTGLNKYFHVSNRASPEFPKVKSPFLEDIIYIQKIFNDPYFYLKKAQYSELNSLVDSIQSVYTYLLSEEVAYQQKHKTDQYLVQKEKQESEKALLKEKYANAQYFPETYWLSSFEHPNKKDLDKARDEDREYLNEQFSNSKVRLQYLLMIFIIANLYLELTPSNKEDFLVSIGAPANIKHLTDESLSESHKNFFLKVKKEMFSTLKTVDNQFAFLIQHMALAEKIWWSWLIYGKDSKTNKSFFVDRLLSQEELVETNNAFQKIFPFKEKRYFNTFVTPQLTRKMRGTRGIEKLQKQEVSTQSYQASLEELNQKIEQESSIEVKKELAEERNALIWKNSKVTRQDNWLELGKIITPEVLVQGMEEPKEDPKEKSKEDNKEESSEDNKDAKEQDGIEIEERESTGGAEGESTDPTEEKPREANGEVVADGVNDMEIDVTAKDILVDKPGTPEDKLDPSRTTTPEVNDSVEKPETENSVPEHRGSKRPRSDSEEPPVSAKRTHV</sequence>
<reference evidence="3" key="1">
    <citation type="submission" date="2016-05" db="EMBL/GenBank/DDBJ databases">
        <title>Comparative genomics of biotechnologically important yeasts.</title>
        <authorList>
            <consortium name="DOE Joint Genome Institute"/>
            <person name="Riley R."/>
            <person name="Haridas S."/>
            <person name="Wolfe K.H."/>
            <person name="Lopes M.R."/>
            <person name="Hittinger C.T."/>
            <person name="Goker M."/>
            <person name="Salamov A."/>
            <person name="Wisecaver J."/>
            <person name="Long T.M."/>
            <person name="Aerts A.L."/>
            <person name="Barry K."/>
            <person name="Choi C."/>
            <person name="Clum A."/>
            <person name="Coughlan A.Y."/>
            <person name="Deshpande S."/>
            <person name="Douglass A.P."/>
            <person name="Hanson S.J."/>
            <person name="Klenk H.-P."/>
            <person name="Labutti K."/>
            <person name="Lapidus A."/>
            <person name="Lindquist E."/>
            <person name="Lipzen A."/>
            <person name="Meier-Kolthoff J.P."/>
            <person name="Ohm R.A."/>
            <person name="Otillar R.P."/>
            <person name="Pangilinan J."/>
            <person name="Peng Y."/>
            <person name="Rokas A."/>
            <person name="Rosa C.A."/>
            <person name="Scheuner C."/>
            <person name="Sibirny A.A."/>
            <person name="Slot J.C."/>
            <person name="Stielow J.B."/>
            <person name="Sun H."/>
            <person name="Kurtzman C.P."/>
            <person name="Blackwell M."/>
            <person name="Grigoriev I.V."/>
            <person name="Jeffries T.W."/>
        </authorList>
    </citation>
    <scope>NUCLEOTIDE SEQUENCE [LARGE SCALE GENOMIC DNA]</scope>
    <source>
        <strain evidence="3">NRRL Y-17324</strain>
    </source>
</reference>
<evidence type="ECO:0000313" key="2">
    <source>
        <dbReference type="EMBL" id="ODV76954.1"/>
    </source>
</evidence>
<dbReference type="InterPro" id="IPR021861">
    <property type="entry name" value="THO_THOC1"/>
</dbReference>
<dbReference type="GeneID" id="30986045"/>
<proteinExistence type="predicted"/>
<dbReference type="Proteomes" id="UP000094285">
    <property type="component" value="Unassembled WGS sequence"/>
</dbReference>